<organism evidence="2 3">
    <name type="scientific">Lentzea rhizosphaerae</name>
    <dbReference type="NCBI Taxonomy" id="2041025"/>
    <lineage>
        <taxon>Bacteria</taxon>
        <taxon>Bacillati</taxon>
        <taxon>Actinomycetota</taxon>
        <taxon>Actinomycetes</taxon>
        <taxon>Pseudonocardiales</taxon>
        <taxon>Pseudonocardiaceae</taxon>
        <taxon>Lentzea</taxon>
    </lineage>
</organism>
<gene>
    <name evidence="2" type="ORF">ACFOWZ_08205</name>
</gene>
<dbReference type="RefSeq" id="WP_382370775.1">
    <property type="nucleotide sequence ID" value="NZ_JBHRZI010000011.1"/>
</dbReference>
<proteinExistence type="predicted"/>
<dbReference type="EMBL" id="JBHRZI010000011">
    <property type="protein sequence ID" value="MFC3891456.1"/>
    <property type="molecule type" value="Genomic_DNA"/>
</dbReference>
<dbReference type="InterPro" id="IPR011990">
    <property type="entry name" value="TPR-like_helical_dom_sf"/>
</dbReference>
<dbReference type="PROSITE" id="PS50104">
    <property type="entry name" value="TIR"/>
    <property type="match status" value="1"/>
</dbReference>
<feature type="domain" description="TIR" evidence="1">
    <location>
        <begin position="773"/>
        <end position="903"/>
    </location>
</feature>
<protein>
    <submittedName>
        <fullName evidence="2">TIR domain-containing protein</fullName>
    </submittedName>
</protein>
<dbReference type="SUPFAM" id="SSF48452">
    <property type="entry name" value="TPR-like"/>
    <property type="match status" value="1"/>
</dbReference>
<reference evidence="3" key="1">
    <citation type="journal article" date="2019" name="Int. J. Syst. Evol. Microbiol.">
        <title>The Global Catalogue of Microorganisms (GCM) 10K type strain sequencing project: providing services to taxonomists for standard genome sequencing and annotation.</title>
        <authorList>
            <consortium name="The Broad Institute Genomics Platform"/>
            <consortium name="The Broad Institute Genome Sequencing Center for Infectious Disease"/>
            <person name="Wu L."/>
            <person name="Ma J."/>
        </authorList>
    </citation>
    <scope>NUCLEOTIDE SEQUENCE [LARGE SCALE GENOMIC DNA]</scope>
    <source>
        <strain evidence="3">CGMCC 4.7405</strain>
    </source>
</reference>
<dbReference type="InterPro" id="IPR035897">
    <property type="entry name" value="Toll_tir_struct_dom_sf"/>
</dbReference>
<dbReference type="Pfam" id="PF13676">
    <property type="entry name" value="TIR_2"/>
    <property type="match status" value="1"/>
</dbReference>
<evidence type="ECO:0000259" key="1">
    <source>
        <dbReference type="PROSITE" id="PS50104"/>
    </source>
</evidence>
<dbReference type="Gene3D" id="3.40.50.10140">
    <property type="entry name" value="Toll/interleukin-1 receptor homology (TIR) domain"/>
    <property type="match status" value="1"/>
</dbReference>
<dbReference type="InterPro" id="IPR024983">
    <property type="entry name" value="CHAT_dom"/>
</dbReference>
<sequence>MEIEPGTPLAEAVKAARSAALRGNVLGVDLAYEKAAKISPIVAHDHCATLLNLGAVAKAAQRCDEYLADSNDTSLRVLRAQIRSAATDHARAAQDVRELRKLKLTELEQALLARVAALAAADRYDYPTAESELDAAERHFRRAGRTEHLETVGRDRLLLDVRRGTHVPKIDDRTPHTPAEFLQRAAALRRELRYEEALVLMTRCVTSFQIESALRFAVLYELTVLLVLTRQAGAARKLFPLLVAAAGPEVISKLPDATRTLSVERHLDHVRRLIADDELIAAEGVLGQGNSALWHLTSAELAHARGRLDDALHHFHEAVNRSAHAELKALALRKLGDACADAGDEDGAARYWTESHHLEEDVADHQESPSVKLRMLRAAPDEHDGRVLAAVRRVRRSGGKALAGLVVAVEAARGATILTEPRALPRFTDLRAARRWLRRTTRHLPRDQVVWMMHATPDQLHHVIIGRRTVHLTTDVHISELTDTIRRLKAWKPHYNPAILGALLTELAGLIALEDVIGALPPKITRIAVVAGDVLADVPLAGLPVPGTAHHLGLTHALSSLPCLSALTPLHRRSRGQRGDQTAIFSPDSQLRRATAPGERFTSAAELENVLGEHRFQRIRIDAHGTHDRIDPDQSWLTFGDERVSAEALAKLDFSACGTVVLGACESGMAQQRGRDEQVGFVRAAITAGAAAVLAARWKAEDGAARQVLDAFDRNLARLPRDRALQHALREVSDRHPADWACWSLYGDAGIQTTAGPLRRRLRKDGDPVPLETRPKVFLSFAGKDRPHAEQLRAELEARNVNAYLDESAIAPGRNVVAAIDEALATSDYYVLLWSANTPQREWVTNEWTAAFNLEMTRRRAFLFIVRLDEEPLPPLLAPRKHIDMVDAADRLVATWRADRKSEFPVFPQPVPPTPDGPTAAISVRSHDLGVTHVVMTPLHLTGAALYRAVLEAMQLPTEQATFDGTIGMRFSYELYQHNDPIPDDQSVVELTSDLVDIAVRVESFGPRGPFNTKEFRGDDELDEGLDVDQQRMLLVDAFRHLLP</sequence>
<dbReference type="Proteomes" id="UP001595690">
    <property type="component" value="Unassembled WGS sequence"/>
</dbReference>
<dbReference type="Gene3D" id="1.25.40.10">
    <property type="entry name" value="Tetratricopeptide repeat domain"/>
    <property type="match status" value="1"/>
</dbReference>
<keyword evidence="3" id="KW-1185">Reference proteome</keyword>
<comment type="caution">
    <text evidence="2">The sequence shown here is derived from an EMBL/GenBank/DDBJ whole genome shotgun (WGS) entry which is preliminary data.</text>
</comment>
<evidence type="ECO:0000313" key="2">
    <source>
        <dbReference type="EMBL" id="MFC3891456.1"/>
    </source>
</evidence>
<name>A0ABV8BQU2_9PSEU</name>
<dbReference type="SUPFAM" id="SSF52200">
    <property type="entry name" value="Toll/Interleukin receptor TIR domain"/>
    <property type="match status" value="1"/>
</dbReference>
<dbReference type="InterPro" id="IPR000157">
    <property type="entry name" value="TIR_dom"/>
</dbReference>
<dbReference type="Pfam" id="PF12770">
    <property type="entry name" value="CHAT"/>
    <property type="match status" value="1"/>
</dbReference>
<evidence type="ECO:0000313" key="3">
    <source>
        <dbReference type="Proteomes" id="UP001595690"/>
    </source>
</evidence>
<accession>A0ABV8BQU2</accession>